<dbReference type="EMBL" id="VCIW01000019">
    <property type="protein sequence ID" value="TLS49755.1"/>
    <property type="molecule type" value="Genomic_DNA"/>
</dbReference>
<evidence type="ECO:0000256" key="1">
    <source>
        <dbReference type="SAM" id="SignalP"/>
    </source>
</evidence>
<comment type="caution">
    <text evidence="3">The sequence shown here is derived from an EMBL/GenBank/DDBJ whole genome shotgun (WGS) entry which is preliminary data.</text>
</comment>
<gene>
    <name evidence="3" type="ORF">FE782_24110</name>
</gene>
<keyword evidence="4" id="KW-1185">Reference proteome</keyword>
<dbReference type="OrthoDB" id="1736367at2"/>
<dbReference type="InterPro" id="IPR036582">
    <property type="entry name" value="Mao_N_sf"/>
</dbReference>
<accession>A0A5R9GEE2</accession>
<keyword evidence="1" id="KW-0732">Signal</keyword>
<reference evidence="3 4" key="1">
    <citation type="submission" date="2019-05" db="EMBL/GenBank/DDBJ databases">
        <authorList>
            <person name="Narsing Rao M.P."/>
            <person name="Li W.J."/>
        </authorList>
    </citation>
    <scope>NUCLEOTIDE SEQUENCE [LARGE SCALE GENOMIC DNA]</scope>
    <source>
        <strain evidence="3 4">SYSU_K30003</strain>
    </source>
</reference>
<proteinExistence type="predicted"/>
<sequence length="634" mass="70875">MNKTLKTALIGGLLSSAIALGTASAATAPVEVQVQIGNENVKINEQTIQVAKPYLSNNVTLVPLRVITSAFGAEVKWDEKTSSIGLAYEGRNIQLTIGSKNVSVDGESSTLEAAPELSSNTTMVPLRFITQTFGAAVNFDAATSTITIQKGSSEAGEDIQLTDQDADSTHIGDSYYGWSIEYLPEISPWDNEFSTNFVRFDHLKDEFTLYVHVFEEQPEMSAQGLMKEAAEYADGSILSQTYVKNGGYAKVVSKDPDGTVSEIRVYMKGDKEYFVTLNTSTENFNDKQKWASYVSFLDTFSLSFDGGNPAYKDISNVKDGYRSIEASEYGLAFKVPVDWFQSETAFHKLDQYLNEDFDQYFQNQVTSREPGDTPEAWAGRIEKQYKDQYVSQYLKIGALQPIEIDGIKGVARTDLFGNGSSWHEEYEIFLMEGDYKYYFSIGYPEELPAKEKEELRSNIVKSIEIDPSAMSPNLGELYDSWDNTDYEHRVLVNNSKAKYSIKIPEYWMQGSDHDGGDSFSYILDGADFTVFSQLGTTLSRSDLINAMDAAVAKQSQDDPNYRLIGKSSVSLFGSTPATKFELSYKSNGYKILETAYIFEKNGRTYMIGYRVNEANATESTLRRIQETIDSIEFK</sequence>
<dbReference type="RefSeq" id="WP_138196908.1">
    <property type="nucleotide sequence ID" value="NZ_VCIW01000019.1"/>
</dbReference>
<dbReference type="Pfam" id="PF07833">
    <property type="entry name" value="Cu_amine_oxidN1"/>
    <property type="match status" value="1"/>
</dbReference>
<dbReference type="SUPFAM" id="SSF55383">
    <property type="entry name" value="Copper amine oxidase, domain N"/>
    <property type="match status" value="1"/>
</dbReference>
<feature type="signal peptide" evidence="1">
    <location>
        <begin position="1"/>
        <end position="28"/>
    </location>
</feature>
<organism evidence="3 4">
    <name type="scientific">Paenibacillus antri</name>
    <dbReference type="NCBI Taxonomy" id="2582848"/>
    <lineage>
        <taxon>Bacteria</taxon>
        <taxon>Bacillati</taxon>
        <taxon>Bacillota</taxon>
        <taxon>Bacilli</taxon>
        <taxon>Bacillales</taxon>
        <taxon>Paenibacillaceae</taxon>
        <taxon>Paenibacillus</taxon>
    </lineage>
</organism>
<dbReference type="AlphaFoldDB" id="A0A5R9GEE2"/>
<feature type="chain" id="PRO_5039236774" evidence="1">
    <location>
        <begin position="29"/>
        <end position="634"/>
    </location>
</feature>
<dbReference type="InterPro" id="IPR012854">
    <property type="entry name" value="Cu_amine_oxidase-like_N"/>
</dbReference>
<protein>
    <submittedName>
        <fullName evidence="3">Copper amine oxidase N-terminal domain-containing protein</fullName>
    </submittedName>
</protein>
<evidence type="ECO:0000313" key="3">
    <source>
        <dbReference type="EMBL" id="TLS49755.1"/>
    </source>
</evidence>
<evidence type="ECO:0000313" key="4">
    <source>
        <dbReference type="Proteomes" id="UP000309676"/>
    </source>
</evidence>
<dbReference type="Gene3D" id="3.30.457.10">
    <property type="entry name" value="Copper amine oxidase-like, N-terminal domain"/>
    <property type="match status" value="1"/>
</dbReference>
<name>A0A5R9GEE2_9BACL</name>
<evidence type="ECO:0000259" key="2">
    <source>
        <dbReference type="Pfam" id="PF07833"/>
    </source>
</evidence>
<dbReference type="Proteomes" id="UP000309676">
    <property type="component" value="Unassembled WGS sequence"/>
</dbReference>
<feature type="domain" description="Copper amine oxidase-like N-terminal" evidence="2">
    <location>
        <begin position="43"/>
        <end position="148"/>
    </location>
</feature>